<dbReference type="InterPro" id="IPR005151">
    <property type="entry name" value="Tail-specific_protease"/>
</dbReference>
<proteinExistence type="predicted"/>
<dbReference type="GO" id="GO:0008236">
    <property type="term" value="F:serine-type peptidase activity"/>
    <property type="evidence" value="ECO:0007669"/>
    <property type="project" value="InterPro"/>
</dbReference>
<dbReference type="Pfam" id="PF03572">
    <property type="entry name" value="Peptidase_S41"/>
    <property type="match status" value="1"/>
</dbReference>
<evidence type="ECO:0000313" key="4">
    <source>
        <dbReference type="Proteomes" id="UP000469734"/>
    </source>
</evidence>
<keyword evidence="1" id="KW-0732">Signal</keyword>
<organism evidence="3 4">
    <name type="scientific">Duganella margarita</name>
    <dbReference type="NCBI Taxonomy" id="2692170"/>
    <lineage>
        <taxon>Bacteria</taxon>
        <taxon>Pseudomonadati</taxon>
        <taxon>Pseudomonadota</taxon>
        <taxon>Betaproteobacteria</taxon>
        <taxon>Burkholderiales</taxon>
        <taxon>Oxalobacteraceae</taxon>
        <taxon>Telluria group</taxon>
        <taxon>Duganella</taxon>
    </lineage>
</organism>
<comment type="caution">
    <text evidence="3">The sequence shown here is derived from an EMBL/GenBank/DDBJ whole genome shotgun (WGS) entry which is preliminary data.</text>
</comment>
<reference evidence="3 4" key="1">
    <citation type="submission" date="2019-12" db="EMBL/GenBank/DDBJ databases">
        <title>Novel species isolated from a subtropical stream in China.</title>
        <authorList>
            <person name="Lu H."/>
        </authorList>
    </citation>
    <scope>NUCLEOTIDE SEQUENCE [LARGE SCALE GENOMIC DNA]</scope>
    <source>
        <strain evidence="3 4">FT134W</strain>
    </source>
</reference>
<dbReference type="GO" id="GO:0030288">
    <property type="term" value="C:outer membrane-bounded periplasmic space"/>
    <property type="evidence" value="ECO:0007669"/>
    <property type="project" value="TreeGrafter"/>
</dbReference>
<evidence type="ECO:0000256" key="1">
    <source>
        <dbReference type="SAM" id="SignalP"/>
    </source>
</evidence>
<dbReference type="PANTHER" id="PTHR32060">
    <property type="entry name" value="TAIL-SPECIFIC PROTEASE"/>
    <property type="match status" value="1"/>
</dbReference>
<dbReference type="SUPFAM" id="SSF52096">
    <property type="entry name" value="ClpP/crotonase"/>
    <property type="match status" value="1"/>
</dbReference>
<dbReference type="GO" id="GO:0007165">
    <property type="term" value="P:signal transduction"/>
    <property type="evidence" value="ECO:0007669"/>
    <property type="project" value="TreeGrafter"/>
</dbReference>
<dbReference type="Proteomes" id="UP000469734">
    <property type="component" value="Unassembled WGS sequence"/>
</dbReference>
<dbReference type="GO" id="GO:0006508">
    <property type="term" value="P:proteolysis"/>
    <property type="evidence" value="ECO:0007669"/>
    <property type="project" value="InterPro"/>
</dbReference>
<sequence>MSTPHFQSLLGLMLLLISLCASAADTLSADQARRDATILATTLRALHPALDKYRSQAEVDASFARFQTRAGAARNAAAMYLAATELAASVRCGHTWTNVLNQQGAIQQRLLEAADKLPLTMRLVDGRWLVIGSAVAGIAAGDELLTVDGYSSAEVVALTWPYLRADGSSDGKRLRQLSHDRPDYSMMDIVWPLLSPPVDGVYRLTVRTGAGATRAIDAAATTLRARAAALQAQGIQPPDEKWQLRIDGDLAVMTLPTFALYRSTFDWRQFFADSFAELRQRQVSRLVIDIRNNEGGDGNIGLELLTWLVKSPITDVSDQSVTMYERVPYKLARYLDTWDFGFFDRTGQVDQITEGPQAGRWRFRPKAQQAHTVTPRPNRYTGKVWLLIGPENSSATFSLAQLAKRSGAATLVGQPTGGNLRGLNGGQLAWVTLPHSGVAVDIPLLATSYSADTPDAAITPDVLVLRSFARQAAGRDEEMDAVRQLAR</sequence>
<evidence type="ECO:0000313" key="3">
    <source>
        <dbReference type="EMBL" id="MYM70917.1"/>
    </source>
</evidence>
<dbReference type="PANTHER" id="PTHR32060:SF30">
    <property type="entry name" value="CARBOXY-TERMINAL PROCESSING PROTEASE CTPA"/>
    <property type="match status" value="1"/>
</dbReference>
<feature type="domain" description="Tail specific protease" evidence="2">
    <location>
        <begin position="250"/>
        <end position="461"/>
    </location>
</feature>
<dbReference type="AlphaFoldDB" id="A0A7X4GWC2"/>
<name>A0A7X4GWC2_9BURK</name>
<dbReference type="EMBL" id="WWCR01000001">
    <property type="protein sequence ID" value="MYM70917.1"/>
    <property type="molecule type" value="Genomic_DNA"/>
</dbReference>
<feature type="chain" id="PRO_5031140375" description="Tail specific protease domain-containing protein" evidence="1">
    <location>
        <begin position="24"/>
        <end position="487"/>
    </location>
</feature>
<evidence type="ECO:0000259" key="2">
    <source>
        <dbReference type="Pfam" id="PF03572"/>
    </source>
</evidence>
<dbReference type="RefSeq" id="WP_161048751.1">
    <property type="nucleotide sequence ID" value="NZ_WWCR01000001.1"/>
</dbReference>
<dbReference type="Gene3D" id="3.90.226.10">
    <property type="entry name" value="2-enoyl-CoA Hydratase, Chain A, domain 1"/>
    <property type="match status" value="1"/>
</dbReference>
<dbReference type="InterPro" id="IPR029045">
    <property type="entry name" value="ClpP/crotonase-like_dom_sf"/>
</dbReference>
<accession>A0A7X4GWC2</accession>
<gene>
    <name evidence="3" type="ORF">GTP56_01730</name>
</gene>
<dbReference type="GO" id="GO:0004175">
    <property type="term" value="F:endopeptidase activity"/>
    <property type="evidence" value="ECO:0007669"/>
    <property type="project" value="TreeGrafter"/>
</dbReference>
<feature type="signal peptide" evidence="1">
    <location>
        <begin position="1"/>
        <end position="23"/>
    </location>
</feature>
<protein>
    <recommendedName>
        <fullName evidence="2">Tail specific protease domain-containing protein</fullName>
    </recommendedName>
</protein>